<comment type="caution">
    <text evidence="2">Lacks conserved residue(s) required for the propagation of feature annotation.</text>
</comment>
<dbReference type="PROSITE" id="PS50026">
    <property type="entry name" value="EGF_3"/>
    <property type="match status" value="1"/>
</dbReference>
<evidence type="ECO:0000256" key="2">
    <source>
        <dbReference type="PROSITE-ProRule" id="PRU00076"/>
    </source>
</evidence>
<dbReference type="Gene3D" id="2.10.25.10">
    <property type="entry name" value="Laminin"/>
    <property type="match status" value="1"/>
</dbReference>
<reference evidence="4" key="1">
    <citation type="submission" date="2014-12" db="EMBL/GenBank/DDBJ databases">
        <title>Insight into the proteome of Arion vulgaris.</title>
        <authorList>
            <person name="Aradska J."/>
            <person name="Bulat T."/>
            <person name="Smidak R."/>
            <person name="Sarate P."/>
            <person name="Gangsoo J."/>
            <person name="Sialana F."/>
            <person name="Bilban M."/>
            <person name="Lubec G."/>
        </authorList>
    </citation>
    <scope>NUCLEOTIDE SEQUENCE</scope>
    <source>
        <tissue evidence="4">Skin</tissue>
    </source>
</reference>
<dbReference type="Gene3D" id="2.60.120.200">
    <property type="match status" value="1"/>
</dbReference>
<proteinExistence type="predicted"/>
<dbReference type="InterPro" id="IPR013320">
    <property type="entry name" value="ConA-like_dom_sf"/>
</dbReference>
<evidence type="ECO:0000259" key="3">
    <source>
        <dbReference type="PROSITE" id="PS50026"/>
    </source>
</evidence>
<accession>A0A0B6YHF9</accession>
<dbReference type="InterPro" id="IPR000742">
    <property type="entry name" value="EGF"/>
</dbReference>
<feature type="non-terminal residue" evidence="4">
    <location>
        <position position="128"/>
    </location>
</feature>
<dbReference type="EMBL" id="HACG01008767">
    <property type="protein sequence ID" value="CEK55632.1"/>
    <property type="molecule type" value="Transcribed_RNA"/>
</dbReference>
<gene>
    <name evidence="4" type="primary">ORF25671</name>
</gene>
<evidence type="ECO:0000256" key="1">
    <source>
        <dbReference type="ARBA" id="ARBA00023157"/>
    </source>
</evidence>
<feature type="disulfide bond" evidence="2">
    <location>
        <begin position="38"/>
        <end position="47"/>
    </location>
</feature>
<feature type="domain" description="EGF-like" evidence="3">
    <location>
        <begin position="7"/>
        <end position="48"/>
    </location>
</feature>
<feature type="non-terminal residue" evidence="4">
    <location>
        <position position="1"/>
    </location>
</feature>
<protein>
    <recommendedName>
        <fullName evidence="3">EGF-like domain-containing protein</fullName>
    </recommendedName>
</protein>
<name>A0A0B6YHF9_9EUPU</name>
<dbReference type="SUPFAM" id="SSF49899">
    <property type="entry name" value="Concanavalin A-like lectins/glucanases"/>
    <property type="match status" value="1"/>
</dbReference>
<organism evidence="4">
    <name type="scientific">Arion vulgaris</name>
    <dbReference type="NCBI Taxonomy" id="1028688"/>
    <lineage>
        <taxon>Eukaryota</taxon>
        <taxon>Metazoa</taxon>
        <taxon>Spiralia</taxon>
        <taxon>Lophotrochozoa</taxon>
        <taxon>Mollusca</taxon>
        <taxon>Gastropoda</taxon>
        <taxon>Heterobranchia</taxon>
        <taxon>Euthyneura</taxon>
        <taxon>Panpulmonata</taxon>
        <taxon>Eupulmonata</taxon>
        <taxon>Stylommatophora</taxon>
        <taxon>Helicina</taxon>
        <taxon>Arionoidea</taxon>
        <taxon>Arionidae</taxon>
        <taxon>Arion</taxon>
    </lineage>
</organism>
<dbReference type="PROSITE" id="PS00022">
    <property type="entry name" value="EGF_1"/>
    <property type="match status" value="1"/>
</dbReference>
<keyword evidence="2" id="KW-0245">EGF-like domain</keyword>
<dbReference type="AlphaFoldDB" id="A0A0B6YHF9"/>
<evidence type="ECO:0000313" key="4">
    <source>
        <dbReference type="EMBL" id="CEK55632.1"/>
    </source>
</evidence>
<sequence length="128" mass="14317">TNGCPSEDNVCGATPQSSKCGSKGICEADLDGHHSCRCKPAWFGSLCNKPATVRDFDKNSYYLWGMKDKLFNTVRMTRNRDLDVQLMFRTRQYTGILIDLSDSSSTESTLHIRLVLSGGKIRLIYNMG</sequence>
<keyword evidence="1 2" id="KW-1015">Disulfide bond</keyword>